<dbReference type="AlphaFoldDB" id="A0A915CX93"/>
<sequence length="112" mass="12484">MTNDTNGGKDGIMTCFKKDRPPPSGKAKLQLAHEKSRPCYTWFMNRIKPIPKNGVKIVGYASTGCLAMGAKWKKQQISCENHPLPLRKVDGTAVAWIDKKNQATLTFCYVNV</sequence>
<feature type="region of interest" description="Disordered" evidence="1">
    <location>
        <begin position="1"/>
        <end position="29"/>
    </location>
</feature>
<evidence type="ECO:0000313" key="3">
    <source>
        <dbReference type="WBParaSite" id="jg13134"/>
    </source>
</evidence>
<reference evidence="3" key="1">
    <citation type="submission" date="2022-11" db="UniProtKB">
        <authorList>
            <consortium name="WormBaseParasite"/>
        </authorList>
    </citation>
    <scope>IDENTIFICATION</scope>
</reference>
<dbReference type="WBParaSite" id="jg13134">
    <property type="protein sequence ID" value="jg13134"/>
    <property type="gene ID" value="jg13134"/>
</dbReference>
<evidence type="ECO:0000313" key="2">
    <source>
        <dbReference type="Proteomes" id="UP000887574"/>
    </source>
</evidence>
<name>A0A915CX93_9BILA</name>
<accession>A0A915CX93</accession>
<evidence type="ECO:0000256" key="1">
    <source>
        <dbReference type="SAM" id="MobiDB-lite"/>
    </source>
</evidence>
<proteinExistence type="predicted"/>
<organism evidence="2 3">
    <name type="scientific">Ditylenchus dipsaci</name>
    <dbReference type="NCBI Taxonomy" id="166011"/>
    <lineage>
        <taxon>Eukaryota</taxon>
        <taxon>Metazoa</taxon>
        <taxon>Ecdysozoa</taxon>
        <taxon>Nematoda</taxon>
        <taxon>Chromadorea</taxon>
        <taxon>Rhabditida</taxon>
        <taxon>Tylenchina</taxon>
        <taxon>Tylenchomorpha</taxon>
        <taxon>Sphaerularioidea</taxon>
        <taxon>Anguinidae</taxon>
        <taxon>Anguininae</taxon>
        <taxon>Ditylenchus</taxon>
    </lineage>
</organism>
<keyword evidence="2" id="KW-1185">Reference proteome</keyword>
<protein>
    <submittedName>
        <fullName evidence="3">Uncharacterized protein</fullName>
    </submittedName>
</protein>
<dbReference type="Proteomes" id="UP000887574">
    <property type="component" value="Unplaced"/>
</dbReference>